<dbReference type="SUPFAM" id="SSF48452">
    <property type="entry name" value="TPR-like"/>
    <property type="match status" value="1"/>
</dbReference>
<dbReference type="EMBL" id="MU857673">
    <property type="protein sequence ID" value="KAK4246513.1"/>
    <property type="molecule type" value="Genomic_DNA"/>
</dbReference>
<evidence type="ECO:0008006" key="4">
    <source>
        <dbReference type="Google" id="ProtNLM"/>
    </source>
</evidence>
<dbReference type="AlphaFoldDB" id="A0AAN7HME8"/>
<evidence type="ECO:0000313" key="2">
    <source>
        <dbReference type="EMBL" id="KAK4246513.1"/>
    </source>
</evidence>
<dbReference type="PANTHER" id="PTHR46082:SF11">
    <property type="entry name" value="AAA+ ATPASE DOMAIN-CONTAINING PROTEIN-RELATED"/>
    <property type="match status" value="1"/>
</dbReference>
<evidence type="ECO:0000256" key="1">
    <source>
        <dbReference type="SAM" id="Coils"/>
    </source>
</evidence>
<proteinExistence type="predicted"/>
<evidence type="ECO:0000313" key="3">
    <source>
        <dbReference type="Proteomes" id="UP001303647"/>
    </source>
</evidence>
<dbReference type="Gene3D" id="1.25.40.10">
    <property type="entry name" value="Tetratricopeptide repeat domain"/>
    <property type="match status" value="2"/>
</dbReference>
<protein>
    <recommendedName>
        <fullName evidence="4">Kinesin light chain</fullName>
    </recommendedName>
</protein>
<feature type="coiled-coil region" evidence="1">
    <location>
        <begin position="88"/>
        <end position="115"/>
    </location>
</feature>
<organism evidence="2 3">
    <name type="scientific">Corynascus novoguineensis</name>
    <dbReference type="NCBI Taxonomy" id="1126955"/>
    <lineage>
        <taxon>Eukaryota</taxon>
        <taxon>Fungi</taxon>
        <taxon>Dikarya</taxon>
        <taxon>Ascomycota</taxon>
        <taxon>Pezizomycotina</taxon>
        <taxon>Sordariomycetes</taxon>
        <taxon>Sordariomycetidae</taxon>
        <taxon>Sordariales</taxon>
        <taxon>Chaetomiaceae</taxon>
        <taxon>Corynascus</taxon>
    </lineage>
</organism>
<dbReference type="Pfam" id="PF13424">
    <property type="entry name" value="TPR_12"/>
    <property type="match status" value="1"/>
</dbReference>
<comment type="caution">
    <text evidence="2">The sequence shown here is derived from an EMBL/GenBank/DDBJ whole genome shotgun (WGS) entry which is preliminary data.</text>
</comment>
<dbReference type="Pfam" id="PF13374">
    <property type="entry name" value="TPR_10"/>
    <property type="match status" value="2"/>
</dbReference>
<keyword evidence="1" id="KW-0175">Coiled coil</keyword>
<name>A0AAN7HME8_9PEZI</name>
<reference evidence="2" key="1">
    <citation type="journal article" date="2023" name="Mol. Phylogenet. Evol.">
        <title>Genome-scale phylogeny and comparative genomics of the fungal order Sordariales.</title>
        <authorList>
            <person name="Hensen N."/>
            <person name="Bonometti L."/>
            <person name="Westerberg I."/>
            <person name="Brannstrom I.O."/>
            <person name="Guillou S."/>
            <person name="Cros-Aarteil S."/>
            <person name="Calhoun S."/>
            <person name="Haridas S."/>
            <person name="Kuo A."/>
            <person name="Mondo S."/>
            <person name="Pangilinan J."/>
            <person name="Riley R."/>
            <person name="LaButti K."/>
            <person name="Andreopoulos B."/>
            <person name="Lipzen A."/>
            <person name="Chen C."/>
            <person name="Yan M."/>
            <person name="Daum C."/>
            <person name="Ng V."/>
            <person name="Clum A."/>
            <person name="Steindorff A."/>
            <person name="Ohm R.A."/>
            <person name="Martin F."/>
            <person name="Silar P."/>
            <person name="Natvig D.O."/>
            <person name="Lalanne C."/>
            <person name="Gautier V."/>
            <person name="Ament-Velasquez S.L."/>
            <person name="Kruys A."/>
            <person name="Hutchinson M.I."/>
            <person name="Powell A.J."/>
            <person name="Barry K."/>
            <person name="Miller A.N."/>
            <person name="Grigoriev I.V."/>
            <person name="Debuchy R."/>
            <person name="Gladieux P."/>
            <person name="Hiltunen Thoren M."/>
            <person name="Johannesson H."/>
        </authorList>
    </citation>
    <scope>NUCLEOTIDE SEQUENCE</scope>
    <source>
        <strain evidence="2">CBS 359.72</strain>
    </source>
</reference>
<gene>
    <name evidence="2" type="ORF">C7999DRAFT_42103</name>
</gene>
<dbReference type="Proteomes" id="UP001303647">
    <property type="component" value="Unassembled WGS sequence"/>
</dbReference>
<reference evidence="2" key="2">
    <citation type="submission" date="2023-05" db="EMBL/GenBank/DDBJ databases">
        <authorList>
            <consortium name="Lawrence Berkeley National Laboratory"/>
            <person name="Steindorff A."/>
            <person name="Hensen N."/>
            <person name="Bonometti L."/>
            <person name="Westerberg I."/>
            <person name="Brannstrom I.O."/>
            <person name="Guillou S."/>
            <person name="Cros-Aarteil S."/>
            <person name="Calhoun S."/>
            <person name="Haridas S."/>
            <person name="Kuo A."/>
            <person name="Mondo S."/>
            <person name="Pangilinan J."/>
            <person name="Riley R."/>
            <person name="Labutti K."/>
            <person name="Andreopoulos B."/>
            <person name="Lipzen A."/>
            <person name="Chen C."/>
            <person name="Yanf M."/>
            <person name="Daum C."/>
            <person name="Ng V."/>
            <person name="Clum A."/>
            <person name="Ohm R."/>
            <person name="Martin F."/>
            <person name="Silar P."/>
            <person name="Natvig D."/>
            <person name="Lalanne C."/>
            <person name="Gautier V."/>
            <person name="Ament-Velasquez S.L."/>
            <person name="Kruys A."/>
            <person name="Hutchinson M.I."/>
            <person name="Powell A.J."/>
            <person name="Barry K."/>
            <person name="Miller A.N."/>
            <person name="Grigoriev I.V."/>
            <person name="Debuchy R."/>
            <person name="Gladieux P."/>
            <person name="Thoren M.H."/>
            <person name="Johannesson H."/>
        </authorList>
    </citation>
    <scope>NUCLEOTIDE SEQUENCE</scope>
    <source>
        <strain evidence="2">CBS 359.72</strain>
    </source>
</reference>
<dbReference type="PANTHER" id="PTHR46082">
    <property type="entry name" value="ATP/GTP-BINDING PROTEIN-RELATED"/>
    <property type="match status" value="1"/>
</dbReference>
<accession>A0AAN7HME8</accession>
<keyword evidence="3" id="KW-1185">Reference proteome</keyword>
<dbReference type="InterPro" id="IPR053137">
    <property type="entry name" value="NLR-like"/>
</dbReference>
<sequence>MNEERLARASLLQCVGELFTYQGKWKDAEDISAQAADIRRCVLGEEHPSTLTILETRKRVLGEEHSDTLTSMANLAWTYSSQGRWKEAEGLEMQVMETKKRAKNLAVQVMEAKKRVLGEEHPDTLASMSSIAHIWKV</sequence>
<dbReference type="InterPro" id="IPR011990">
    <property type="entry name" value="TPR-like_helical_dom_sf"/>
</dbReference>